<proteinExistence type="predicted"/>
<dbReference type="AlphaFoldDB" id="A0A2T8JEJ6"/>
<name>A0A2T8JEJ6_9POAL</name>
<accession>A0A2T8JEJ6</accession>
<dbReference type="EMBL" id="CM008049">
    <property type="protein sequence ID" value="PVH48328.1"/>
    <property type="molecule type" value="Genomic_DNA"/>
</dbReference>
<organism evidence="2">
    <name type="scientific">Panicum hallii</name>
    <dbReference type="NCBI Taxonomy" id="206008"/>
    <lineage>
        <taxon>Eukaryota</taxon>
        <taxon>Viridiplantae</taxon>
        <taxon>Streptophyta</taxon>
        <taxon>Embryophyta</taxon>
        <taxon>Tracheophyta</taxon>
        <taxon>Spermatophyta</taxon>
        <taxon>Magnoliopsida</taxon>
        <taxon>Liliopsida</taxon>
        <taxon>Poales</taxon>
        <taxon>Poaceae</taxon>
        <taxon>PACMAD clade</taxon>
        <taxon>Panicoideae</taxon>
        <taxon>Panicodae</taxon>
        <taxon>Paniceae</taxon>
        <taxon>Panicinae</taxon>
        <taxon>Panicum</taxon>
        <taxon>Panicum sect. Panicum</taxon>
    </lineage>
</organism>
<dbReference type="Gramene" id="PVH48328">
    <property type="protein sequence ID" value="PVH48328"/>
    <property type="gene ID" value="PAHAL_4G309300"/>
</dbReference>
<evidence type="ECO:0000313" key="2">
    <source>
        <dbReference type="EMBL" id="PVH48328.1"/>
    </source>
</evidence>
<dbReference type="Proteomes" id="UP000243499">
    <property type="component" value="Chromosome 4"/>
</dbReference>
<protein>
    <submittedName>
        <fullName evidence="2">Uncharacterized protein</fullName>
    </submittedName>
</protein>
<gene>
    <name evidence="2" type="ORF">PAHAL_4G309300</name>
</gene>
<evidence type="ECO:0000256" key="1">
    <source>
        <dbReference type="SAM" id="Phobius"/>
    </source>
</evidence>
<keyword evidence="1" id="KW-1133">Transmembrane helix</keyword>
<sequence length="84" mass="9233">MEPHDEVLDVRRHGGPATPGLILVLLNLVWSLGCAGVPKCVASTFKKINFFVSNFCLPDTEVATNKLRHSFGDESHAELDNLRS</sequence>
<feature type="transmembrane region" description="Helical" evidence="1">
    <location>
        <begin position="20"/>
        <end position="41"/>
    </location>
</feature>
<reference evidence="2" key="1">
    <citation type="submission" date="2018-04" db="EMBL/GenBank/DDBJ databases">
        <title>WGS assembly of Panicum hallii.</title>
        <authorList>
            <person name="Lovell J."/>
            <person name="Jenkins J."/>
            <person name="Lowry D."/>
            <person name="Mamidi S."/>
            <person name="Sreedasyam A."/>
            <person name="Weng X."/>
            <person name="Barry K."/>
            <person name="Bonette J."/>
            <person name="Campitelli B."/>
            <person name="Daum C."/>
            <person name="Gordon S."/>
            <person name="Gould B."/>
            <person name="Lipzen A."/>
            <person name="Macqueen A."/>
            <person name="Palacio-Mejia J."/>
            <person name="Plott C."/>
            <person name="Shakirov E."/>
            <person name="Shu S."/>
            <person name="Yoshinaga Y."/>
            <person name="Zane M."/>
            <person name="Rokhsar D."/>
            <person name="Grimwood J."/>
            <person name="Schmutz J."/>
            <person name="Juenger T."/>
        </authorList>
    </citation>
    <scope>NUCLEOTIDE SEQUENCE [LARGE SCALE GENOMIC DNA]</scope>
    <source>
        <strain evidence="2">FIL2</strain>
    </source>
</reference>
<keyword evidence="1" id="KW-0812">Transmembrane</keyword>
<keyword evidence="1" id="KW-0472">Membrane</keyword>